<dbReference type="AlphaFoldDB" id="A0A1Z5JBV5"/>
<dbReference type="PANTHER" id="PTHR12374">
    <property type="entry name" value="TRANSCRIPTIONAL ADAPTOR 2 ADA2 -RELATED"/>
    <property type="match status" value="1"/>
</dbReference>
<accession>A0A1Z5JBV5</accession>
<dbReference type="InterPro" id="IPR036388">
    <property type="entry name" value="WH-like_DNA-bd_sf"/>
</dbReference>
<evidence type="ECO:0000256" key="1">
    <source>
        <dbReference type="ARBA" id="ARBA00022723"/>
    </source>
</evidence>
<feature type="region of interest" description="Disordered" evidence="5">
    <location>
        <begin position="574"/>
        <end position="619"/>
    </location>
</feature>
<keyword evidence="3" id="KW-0862">Zinc</keyword>
<dbReference type="Proteomes" id="UP000198406">
    <property type="component" value="Unassembled WGS sequence"/>
</dbReference>
<dbReference type="GO" id="GO:0005634">
    <property type="term" value="C:nucleus"/>
    <property type="evidence" value="ECO:0007669"/>
    <property type="project" value="TreeGrafter"/>
</dbReference>
<dbReference type="SUPFAM" id="SSF57850">
    <property type="entry name" value="RING/U-box"/>
    <property type="match status" value="1"/>
</dbReference>
<feature type="compositionally biased region" description="Basic and acidic residues" evidence="5">
    <location>
        <begin position="272"/>
        <end position="290"/>
    </location>
</feature>
<dbReference type="CDD" id="cd02335">
    <property type="entry name" value="ZZ_ADA2"/>
    <property type="match status" value="1"/>
</dbReference>
<evidence type="ECO:0000256" key="5">
    <source>
        <dbReference type="SAM" id="MobiDB-lite"/>
    </source>
</evidence>
<dbReference type="InterPro" id="IPR001005">
    <property type="entry name" value="SANT/Myb"/>
</dbReference>
<keyword evidence="10" id="KW-1185">Reference proteome</keyword>
<dbReference type="InterPro" id="IPR009057">
    <property type="entry name" value="Homeodomain-like_sf"/>
</dbReference>
<feature type="domain" description="ZZ-type" evidence="7">
    <location>
        <begin position="38"/>
        <end position="94"/>
    </location>
</feature>
<dbReference type="GO" id="GO:0006338">
    <property type="term" value="P:chromatin remodeling"/>
    <property type="evidence" value="ECO:0007669"/>
    <property type="project" value="TreeGrafter"/>
</dbReference>
<evidence type="ECO:0000313" key="10">
    <source>
        <dbReference type="Proteomes" id="UP000198406"/>
    </source>
</evidence>
<dbReference type="PANTHER" id="PTHR12374:SF20">
    <property type="entry name" value="TRANSCRIPTIONAL ADAPTER 2-ALPHA"/>
    <property type="match status" value="1"/>
</dbReference>
<dbReference type="InterPro" id="IPR055141">
    <property type="entry name" value="TADA2A_B-like_dom"/>
</dbReference>
<organism evidence="9 10">
    <name type="scientific">Fistulifera solaris</name>
    <name type="common">Oleaginous diatom</name>
    <dbReference type="NCBI Taxonomy" id="1519565"/>
    <lineage>
        <taxon>Eukaryota</taxon>
        <taxon>Sar</taxon>
        <taxon>Stramenopiles</taxon>
        <taxon>Ochrophyta</taxon>
        <taxon>Bacillariophyta</taxon>
        <taxon>Bacillariophyceae</taxon>
        <taxon>Bacillariophycidae</taxon>
        <taxon>Naviculales</taxon>
        <taxon>Naviculaceae</taxon>
        <taxon>Fistulifera</taxon>
    </lineage>
</organism>
<dbReference type="PROSITE" id="PS51293">
    <property type="entry name" value="SANT"/>
    <property type="match status" value="1"/>
</dbReference>
<feature type="compositionally biased region" description="Basic and acidic residues" evidence="5">
    <location>
        <begin position="574"/>
        <end position="591"/>
    </location>
</feature>
<feature type="region of interest" description="Disordered" evidence="5">
    <location>
        <begin position="105"/>
        <end position="185"/>
    </location>
</feature>
<feature type="domain" description="Myb-like" evidence="6">
    <location>
        <begin position="194"/>
        <end position="246"/>
    </location>
</feature>
<evidence type="ECO:0000259" key="8">
    <source>
        <dbReference type="PROSITE" id="PS51293"/>
    </source>
</evidence>
<dbReference type="Gene3D" id="1.10.10.10">
    <property type="entry name" value="Winged helix-like DNA-binding domain superfamily/Winged helix DNA-binding domain"/>
    <property type="match status" value="1"/>
</dbReference>
<dbReference type="GO" id="GO:0006357">
    <property type="term" value="P:regulation of transcription by RNA polymerase II"/>
    <property type="evidence" value="ECO:0007669"/>
    <property type="project" value="TreeGrafter"/>
</dbReference>
<evidence type="ECO:0000313" key="9">
    <source>
        <dbReference type="EMBL" id="GAX11490.1"/>
    </source>
</evidence>
<dbReference type="Pfam" id="PF22941">
    <property type="entry name" value="TADA2A-like_3rd"/>
    <property type="match status" value="1"/>
</dbReference>
<feature type="region of interest" description="Disordered" evidence="5">
    <location>
        <begin position="1"/>
        <end position="21"/>
    </location>
</feature>
<keyword evidence="1" id="KW-0479">Metal-binding</keyword>
<dbReference type="GO" id="GO:0003682">
    <property type="term" value="F:chromatin binding"/>
    <property type="evidence" value="ECO:0007669"/>
    <property type="project" value="TreeGrafter"/>
</dbReference>
<dbReference type="Gene3D" id="3.30.60.90">
    <property type="match status" value="1"/>
</dbReference>
<dbReference type="PROSITE" id="PS50090">
    <property type="entry name" value="MYB_LIKE"/>
    <property type="match status" value="1"/>
</dbReference>
<feature type="compositionally biased region" description="Basic and acidic residues" evidence="5">
    <location>
        <begin position="149"/>
        <end position="170"/>
    </location>
</feature>
<dbReference type="InParanoid" id="A0A1Z5JBV5"/>
<dbReference type="OrthoDB" id="270417at2759"/>
<proteinExistence type="predicted"/>
<dbReference type="SMART" id="SM00291">
    <property type="entry name" value="ZnF_ZZ"/>
    <property type="match status" value="1"/>
</dbReference>
<keyword evidence="2 4" id="KW-0863">Zinc-finger</keyword>
<gene>
    <name evidence="9" type="ORF">FisN_22Lh182</name>
</gene>
<dbReference type="CDD" id="cd00167">
    <property type="entry name" value="SANT"/>
    <property type="match status" value="1"/>
</dbReference>
<dbReference type="InterPro" id="IPR017884">
    <property type="entry name" value="SANT_dom"/>
</dbReference>
<evidence type="ECO:0000256" key="4">
    <source>
        <dbReference type="PROSITE-ProRule" id="PRU00228"/>
    </source>
</evidence>
<feature type="region of interest" description="Disordered" evidence="5">
    <location>
        <begin position="267"/>
        <end position="296"/>
    </location>
</feature>
<dbReference type="PROSITE" id="PS50135">
    <property type="entry name" value="ZF_ZZ_2"/>
    <property type="match status" value="1"/>
</dbReference>
<dbReference type="FunFam" id="1.10.10.10:FF:000087">
    <property type="entry name" value="Transcriptional adapter 2"/>
    <property type="match status" value="1"/>
</dbReference>
<dbReference type="GO" id="GO:0003713">
    <property type="term" value="F:transcription coactivator activity"/>
    <property type="evidence" value="ECO:0007669"/>
    <property type="project" value="TreeGrafter"/>
</dbReference>
<name>A0A1Z5JBV5_FISSO</name>
<sequence length="770" mass="88011">MAPKNRRTGKQTTQSALFDEEEKKAPYDDLVLTSEKRRGVYECDYCRTDISQLPRVRCAICPDFDLCLDCLVSPPNEASHDPTHGYRVCDSTRYPLFPTSRTLLSSVSTKTSVNDEQGNEEMKEGDESQAEDVDPTKEKEENNLPTNENENKADEIMQLEGKSDTNDDSKNAGPEDGAAPADDDGAASEIVVVQTDDRKSVWTVEEDLRLLEGIKMHGLANWVDIAEVVCGQGSTGKTPKRCMERYWDDFLGRYGKILPPYTLTVDEDAEDENRADGGEEEEVKVVKEDETTTPSRASKRRAIFMRSPSSVSSFSATNFTLGSRKKFRAVPTDSLLSEDSDDFWPNPFLPEGKVTGEEVGRDSAYKAEQLYVKLISGLDSVEKVAQVRKEWEETRLLKPGGPTVLPMRPDDLVTIPGAELAGYMPRRGDFDIEWENEAEQAIADMEFLPGESEADVNLKLQVLQIYNSRLDEREQKKEFIIKRRIYDYKKKQAEDQRLPRDERDLVQRMRLFERFHTPKEHEQFLADILRAKRLRKEIAKLQMFRRMGIKDMLEAERYELDKHRHAIHLEAHQQLLKKDKSENEKKEKQEEPDSVSLWKQYRSTTDHRKGRKSLGRLRSRDDDMDAVVANSIKSESEVVDAMDVDEPTPSEARTHPAEMAVDPNEKNCEQEAQMHEGNVESEMEKIKKFPSADLLSDRELQLCQLAKLKPAEYLEIKRMIVQQSTAAGLVESRRKTLLLIDMERRGDVIDFMVKAGWVSPKVEAEVRSII</sequence>
<evidence type="ECO:0000256" key="2">
    <source>
        <dbReference type="ARBA" id="ARBA00022771"/>
    </source>
</evidence>
<evidence type="ECO:0000256" key="3">
    <source>
        <dbReference type="ARBA" id="ARBA00022833"/>
    </source>
</evidence>
<dbReference type="Pfam" id="PF00249">
    <property type="entry name" value="Myb_DNA-binding"/>
    <property type="match status" value="1"/>
</dbReference>
<comment type="caution">
    <text evidence="9">The sequence shown here is derived from an EMBL/GenBank/DDBJ whole genome shotgun (WGS) entry which is preliminary data.</text>
</comment>
<feature type="domain" description="SANT" evidence="8">
    <location>
        <begin position="197"/>
        <end position="246"/>
    </location>
</feature>
<feature type="region of interest" description="Disordered" evidence="5">
    <location>
        <begin position="644"/>
        <end position="663"/>
    </location>
</feature>
<evidence type="ECO:0000259" key="6">
    <source>
        <dbReference type="PROSITE" id="PS50090"/>
    </source>
</evidence>
<feature type="compositionally biased region" description="Basic residues" evidence="5">
    <location>
        <begin position="608"/>
        <end position="617"/>
    </location>
</feature>
<dbReference type="Pfam" id="PF00569">
    <property type="entry name" value="ZZ"/>
    <property type="match status" value="1"/>
</dbReference>
<dbReference type="GO" id="GO:0008270">
    <property type="term" value="F:zinc ion binding"/>
    <property type="evidence" value="ECO:0007669"/>
    <property type="project" value="UniProtKB-KW"/>
</dbReference>
<dbReference type="SMART" id="SM00717">
    <property type="entry name" value="SANT"/>
    <property type="match status" value="1"/>
</dbReference>
<evidence type="ECO:0000259" key="7">
    <source>
        <dbReference type="PROSITE" id="PS50135"/>
    </source>
</evidence>
<dbReference type="EMBL" id="BDSP01000041">
    <property type="protein sequence ID" value="GAX11490.1"/>
    <property type="molecule type" value="Genomic_DNA"/>
</dbReference>
<dbReference type="InterPro" id="IPR041983">
    <property type="entry name" value="ADA2-like_ZZ"/>
</dbReference>
<reference evidence="9 10" key="1">
    <citation type="journal article" date="2015" name="Plant Cell">
        <title>Oil accumulation by the oleaginous diatom Fistulifera solaris as revealed by the genome and transcriptome.</title>
        <authorList>
            <person name="Tanaka T."/>
            <person name="Maeda Y."/>
            <person name="Veluchamy A."/>
            <person name="Tanaka M."/>
            <person name="Abida H."/>
            <person name="Marechal E."/>
            <person name="Bowler C."/>
            <person name="Muto M."/>
            <person name="Sunaga Y."/>
            <person name="Tanaka M."/>
            <person name="Yoshino T."/>
            <person name="Taniguchi T."/>
            <person name="Fukuda Y."/>
            <person name="Nemoto M."/>
            <person name="Matsumoto M."/>
            <person name="Wong P.S."/>
            <person name="Aburatani S."/>
            <person name="Fujibuchi W."/>
        </authorList>
    </citation>
    <scope>NUCLEOTIDE SEQUENCE [LARGE SCALE GENOMIC DNA]</scope>
    <source>
        <strain evidence="9 10">JPCC DA0580</strain>
    </source>
</reference>
<dbReference type="SUPFAM" id="SSF46689">
    <property type="entry name" value="Homeodomain-like"/>
    <property type="match status" value="2"/>
</dbReference>
<protein>
    <submittedName>
        <fullName evidence="9">Transcriptional adapter 2-alpha</fullName>
    </submittedName>
</protein>
<dbReference type="InterPro" id="IPR000433">
    <property type="entry name" value="Znf_ZZ"/>
</dbReference>
<dbReference type="PROSITE" id="PS01357">
    <property type="entry name" value="ZF_ZZ_1"/>
    <property type="match status" value="1"/>
</dbReference>
<dbReference type="InterPro" id="IPR043145">
    <property type="entry name" value="Znf_ZZ_sf"/>
</dbReference>
<dbReference type="Gene3D" id="1.10.10.60">
    <property type="entry name" value="Homeodomain-like"/>
    <property type="match status" value="1"/>
</dbReference>